<reference evidence="3 4" key="1">
    <citation type="submission" date="2016-11" db="EMBL/GenBank/DDBJ databases">
        <authorList>
            <person name="Jaros S."/>
            <person name="Januszkiewicz K."/>
            <person name="Wedrychowicz H."/>
        </authorList>
    </citation>
    <scope>NUCLEOTIDE SEQUENCE [LARGE SCALE GENOMIC DNA]</scope>
    <source>
        <strain evidence="3 4">CGMCC 1.12145</strain>
    </source>
</reference>
<evidence type="ECO:0000259" key="2">
    <source>
        <dbReference type="Pfam" id="PF00561"/>
    </source>
</evidence>
<gene>
    <name evidence="3" type="ORF">SAMN02927921_00021</name>
</gene>
<proteinExistence type="predicted"/>
<dbReference type="SUPFAM" id="SSF53474">
    <property type="entry name" value="alpha/beta-Hydrolases"/>
    <property type="match status" value="1"/>
</dbReference>
<organism evidence="3 4">
    <name type="scientific">Sinomicrobium oceani</name>
    <dbReference type="NCBI Taxonomy" id="1150368"/>
    <lineage>
        <taxon>Bacteria</taxon>
        <taxon>Pseudomonadati</taxon>
        <taxon>Bacteroidota</taxon>
        <taxon>Flavobacteriia</taxon>
        <taxon>Flavobacteriales</taxon>
        <taxon>Flavobacteriaceae</taxon>
        <taxon>Sinomicrobium</taxon>
    </lineage>
</organism>
<dbReference type="Pfam" id="PF00561">
    <property type="entry name" value="Abhydrolase_1"/>
    <property type="match status" value="1"/>
</dbReference>
<accession>A0A1K1LP82</accession>
<dbReference type="AlphaFoldDB" id="A0A1K1LP82"/>
<dbReference type="InterPro" id="IPR029058">
    <property type="entry name" value="AB_hydrolase_fold"/>
</dbReference>
<dbReference type="PRINTS" id="PR00111">
    <property type="entry name" value="ABHYDROLASE"/>
</dbReference>
<dbReference type="InterPro" id="IPR000073">
    <property type="entry name" value="AB_hydrolase_1"/>
</dbReference>
<dbReference type="PANTHER" id="PTHR46118">
    <property type="entry name" value="PROTEIN ABHD11"/>
    <property type="match status" value="1"/>
</dbReference>
<dbReference type="OrthoDB" id="9808398at2"/>
<name>A0A1K1LP82_9FLAO</name>
<keyword evidence="1" id="KW-0378">Hydrolase</keyword>
<feature type="domain" description="AB hydrolase-1" evidence="2">
    <location>
        <begin position="13"/>
        <end position="243"/>
    </location>
</feature>
<protein>
    <submittedName>
        <fullName evidence="3">Pimeloyl-ACP methyl ester carboxylesterase</fullName>
    </submittedName>
</protein>
<evidence type="ECO:0000313" key="4">
    <source>
        <dbReference type="Proteomes" id="UP000182248"/>
    </source>
</evidence>
<dbReference type="STRING" id="1150368.SAMN02927921_00021"/>
<dbReference type="RefSeq" id="WP_072315270.1">
    <property type="nucleotide sequence ID" value="NZ_FPJE01000001.1"/>
</dbReference>
<dbReference type="GO" id="GO:0052689">
    <property type="term" value="F:carboxylic ester hydrolase activity"/>
    <property type="evidence" value="ECO:0007669"/>
    <property type="project" value="TreeGrafter"/>
</dbReference>
<dbReference type="Gene3D" id="3.40.50.1820">
    <property type="entry name" value="alpha/beta hydrolase"/>
    <property type="match status" value="1"/>
</dbReference>
<dbReference type="EMBL" id="FPJE01000001">
    <property type="protein sequence ID" value="SFW11446.1"/>
    <property type="molecule type" value="Genomic_DNA"/>
</dbReference>
<dbReference type="PANTHER" id="PTHR46118:SF4">
    <property type="entry name" value="PROTEIN ABHD11"/>
    <property type="match status" value="1"/>
</dbReference>
<dbReference type="Proteomes" id="UP000182248">
    <property type="component" value="Unassembled WGS sequence"/>
</dbReference>
<evidence type="ECO:0000313" key="3">
    <source>
        <dbReference type="EMBL" id="SFW11446.1"/>
    </source>
</evidence>
<sequence length="256" mass="29337">MQKLYSKITGEGKPLLILHGFLGMSDNWNTLGNQYAENGFEVHLIDQRNHGRSFHSDNFSYELLAEDLYRYCQNHRLEKISIIGHSMGGKTAMLFAVTYPEMVDKLIVADIAPKYYPVHHQTILNGLLSVDFNVTKSRKEADEQLERYIPEPGVRQFLLKNIYRKEKDQLAFRFNLTALNDHIEEIGKALPDDSVFDGETLFVKGGRSEYITPADEPAIRKHFPKASISEIPKAGHWLQAENPKMFFEITSGFLKC</sequence>
<keyword evidence="4" id="KW-1185">Reference proteome</keyword>
<evidence type="ECO:0000256" key="1">
    <source>
        <dbReference type="ARBA" id="ARBA00022801"/>
    </source>
</evidence>